<dbReference type="SUPFAM" id="SSF53649">
    <property type="entry name" value="Alkaline phosphatase-like"/>
    <property type="match status" value="1"/>
</dbReference>
<dbReference type="PANTHER" id="PTHR31637">
    <property type="entry name" value="2,3-BISPHOSPHOGLYCERATE-INDEPENDENT PHOSPHOGLYCERATE MUTASE"/>
    <property type="match status" value="1"/>
</dbReference>
<feature type="region of interest" description="Disordered" evidence="1">
    <location>
        <begin position="53"/>
        <end position="76"/>
    </location>
</feature>
<proteinExistence type="predicted"/>
<evidence type="ECO:0000259" key="2">
    <source>
        <dbReference type="Pfam" id="PF01676"/>
    </source>
</evidence>
<dbReference type="PANTHER" id="PTHR31637:SF0">
    <property type="entry name" value="2,3-BISPHOSPHOGLYCERATE-INDEPENDENT PHOSPHOGLYCERATE MUTASE"/>
    <property type="match status" value="1"/>
</dbReference>
<gene>
    <name evidence="3" type="ORF">METZ01_LOCUS348416</name>
</gene>
<dbReference type="Pfam" id="PF01676">
    <property type="entry name" value="Metalloenzyme"/>
    <property type="match status" value="1"/>
</dbReference>
<protein>
    <recommendedName>
        <fullName evidence="2">Metalloenzyme domain-containing protein</fullName>
    </recommendedName>
</protein>
<evidence type="ECO:0000313" key="3">
    <source>
        <dbReference type="EMBL" id="SVC95562.1"/>
    </source>
</evidence>
<dbReference type="InterPro" id="IPR017850">
    <property type="entry name" value="Alkaline_phosphatase_core_sf"/>
</dbReference>
<dbReference type="GO" id="GO:0030145">
    <property type="term" value="F:manganese ion binding"/>
    <property type="evidence" value="ECO:0007669"/>
    <property type="project" value="TreeGrafter"/>
</dbReference>
<name>A0A382REB0_9ZZZZ</name>
<accession>A0A382REB0</accession>
<dbReference type="Gene3D" id="3.40.720.10">
    <property type="entry name" value="Alkaline Phosphatase, subunit A"/>
    <property type="match status" value="1"/>
</dbReference>
<dbReference type="GO" id="GO:0006007">
    <property type="term" value="P:glucose catabolic process"/>
    <property type="evidence" value="ECO:0007669"/>
    <property type="project" value="InterPro"/>
</dbReference>
<reference evidence="3" key="1">
    <citation type="submission" date="2018-05" db="EMBL/GenBank/DDBJ databases">
        <authorList>
            <person name="Lanie J.A."/>
            <person name="Ng W.-L."/>
            <person name="Kazmierczak K.M."/>
            <person name="Andrzejewski T.M."/>
            <person name="Davidsen T.M."/>
            <person name="Wayne K.J."/>
            <person name="Tettelin H."/>
            <person name="Glass J.I."/>
            <person name="Rusch D."/>
            <person name="Podicherti R."/>
            <person name="Tsui H.-C.T."/>
            <person name="Winkler M.E."/>
        </authorList>
    </citation>
    <scope>NUCLEOTIDE SEQUENCE</scope>
</reference>
<dbReference type="EMBL" id="UINC01120833">
    <property type="protein sequence ID" value="SVC95562.1"/>
    <property type="molecule type" value="Genomic_DNA"/>
</dbReference>
<organism evidence="3">
    <name type="scientific">marine metagenome</name>
    <dbReference type="NCBI Taxonomy" id="408172"/>
    <lineage>
        <taxon>unclassified sequences</taxon>
        <taxon>metagenomes</taxon>
        <taxon>ecological metagenomes</taxon>
    </lineage>
</organism>
<feature type="non-terminal residue" evidence="3">
    <location>
        <position position="76"/>
    </location>
</feature>
<dbReference type="AlphaFoldDB" id="A0A382REB0"/>
<dbReference type="InterPro" id="IPR005995">
    <property type="entry name" value="Pgm_bpd_ind"/>
</dbReference>
<dbReference type="InterPro" id="IPR006124">
    <property type="entry name" value="Metalloenzyme"/>
</dbReference>
<feature type="domain" description="Metalloenzyme" evidence="2">
    <location>
        <begin position="7"/>
        <end position="71"/>
    </location>
</feature>
<dbReference type="GO" id="GO:0004619">
    <property type="term" value="F:phosphoglycerate mutase activity"/>
    <property type="evidence" value="ECO:0007669"/>
    <property type="project" value="InterPro"/>
</dbReference>
<dbReference type="GO" id="GO:0005829">
    <property type="term" value="C:cytosol"/>
    <property type="evidence" value="ECO:0007669"/>
    <property type="project" value="TreeGrafter"/>
</dbReference>
<evidence type="ECO:0000256" key="1">
    <source>
        <dbReference type="SAM" id="MobiDB-lite"/>
    </source>
</evidence>
<sequence>MPMKNPPVALVVLDGWGISFERDHNAILLGKTPNYDELLSRFPHSSLVTSGEAVGLPTGQMGNSEVGHMNLGAGRV</sequence>